<reference evidence="10" key="1">
    <citation type="submission" date="2011-10" db="EMBL/GenBank/DDBJ databases">
        <authorList>
            <person name="Genoscope - CEA"/>
        </authorList>
    </citation>
    <scope>NUCLEOTIDE SEQUENCE</scope>
</reference>
<dbReference type="EMBL" id="FO082049">
    <property type="protein sequence ID" value="CCE83477.1"/>
    <property type="molecule type" value="Genomic_DNA"/>
</dbReference>
<proteinExistence type="inferred from homology"/>
<evidence type="ECO:0000256" key="3">
    <source>
        <dbReference type="ARBA" id="ARBA00022989"/>
    </source>
</evidence>
<feature type="region of interest" description="Disordered" evidence="6">
    <location>
        <begin position="128"/>
        <end position="190"/>
    </location>
</feature>
<evidence type="ECO:0000256" key="7">
    <source>
        <dbReference type="SAM" id="Phobius"/>
    </source>
</evidence>
<feature type="transmembrane region" description="Helical" evidence="7">
    <location>
        <begin position="64"/>
        <end position="81"/>
    </location>
</feature>
<sequence length="245" mass="26474">MGGTCIATVKIIGVSSLGLLSSSLAYQTTRGIPSILDNLKIRISALADMDILATIKQSIYIARANYLTLGSLASGLLALAYRASPTSEKHPYLIYSALGAPLAILSALYRGYSEEKSLINRVKGGENLRSRKERKQTKTKDGEDESEEAKGDDSSIGRSYIHISDEDSSVTSTPAGSTPNSPRTNSVDSLEHEMSIQEEIENSLAKKEVIRNLEGLRDNYLIGTYVSGFAFLLGTIGLIGDYFLL</sequence>
<comment type="subcellular location">
    <subcellularLocation>
        <location evidence="1">Membrane</location>
        <topology evidence="1">Multi-pass membrane protein</topology>
    </subcellularLocation>
</comment>
<dbReference type="OrthoDB" id="5336366at2759"/>
<keyword evidence="3 7" id="KW-1133">Transmembrane helix</keyword>
<evidence type="ECO:0000313" key="9">
    <source>
        <dbReference type="EMBL" id="CCE83477.1"/>
    </source>
</evidence>
<evidence type="ECO:0000256" key="2">
    <source>
        <dbReference type="ARBA" id="ARBA00022692"/>
    </source>
</evidence>
<dbReference type="AlphaFoldDB" id="G8Y7C8"/>
<evidence type="ECO:0000313" key="11">
    <source>
        <dbReference type="Proteomes" id="UP000005222"/>
    </source>
</evidence>
<dbReference type="GO" id="GO:0000422">
    <property type="term" value="P:autophagy of mitochondrion"/>
    <property type="evidence" value="ECO:0007669"/>
    <property type="project" value="TreeGrafter"/>
</dbReference>
<evidence type="ECO:0000256" key="8">
    <source>
        <dbReference type="SAM" id="SignalP"/>
    </source>
</evidence>
<dbReference type="Proteomes" id="UP000005222">
    <property type="component" value="Chromosome K"/>
</dbReference>
<feature type="compositionally biased region" description="Polar residues" evidence="6">
    <location>
        <begin position="169"/>
        <end position="188"/>
    </location>
</feature>
<keyword evidence="2 7" id="KW-0812">Transmembrane</keyword>
<feature type="signal peptide" evidence="8">
    <location>
        <begin position="1"/>
        <end position="25"/>
    </location>
</feature>
<evidence type="ECO:0000256" key="4">
    <source>
        <dbReference type="ARBA" id="ARBA00023136"/>
    </source>
</evidence>
<evidence type="ECO:0000256" key="1">
    <source>
        <dbReference type="ARBA" id="ARBA00004141"/>
    </source>
</evidence>
<organism evidence="10 11">
    <name type="scientific">Pichia sorbitophila (strain ATCC MYA-4447 / BCRC 22081 / CBS 7064 / NBRC 10061 / NRRL Y-12695)</name>
    <name type="common">Hybrid yeast</name>
    <dbReference type="NCBI Taxonomy" id="559304"/>
    <lineage>
        <taxon>Eukaryota</taxon>
        <taxon>Fungi</taxon>
        <taxon>Dikarya</taxon>
        <taxon>Ascomycota</taxon>
        <taxon>Saccharomycotina</taxon>
        <taxon>Pichiomycetes</taxon>
        <taxon>Debaryomycetaceae</taxon>
        <taxon>Millerozyma</taxon>
    </lineage>
</organism>
<dbReference type="FunCoup" id="G8Y7C8">
    <property type="interactions" value="216"/>
</dbReference>
<name>G8Y7C8_PICSO</name>
<comment type="similarity">
    <text evidence="5">Belongs to the ATG33 family.</text>
</comment>
<evidence type="ECO:0000313" key="10">
    <source>
        <dbReference type="EMBL" id="CCE84508.1"/>
    </source>
</evidence>
<reference evidence="11" key="2">
    <citation type="journal article" date="2012" name="G3 (Bethesda)">
        <title>Pichia sorbitophila, an interspecies yeast hybrid reveals early steps of genome resolution following polyploidization.</title>
        <authorList>
            <person name="Leh Louis V."/>
            <person name="Despons L."/>
            <person name="Friedrich A."/>
            <person name="Martin T."/>
            <person name="Durrens P."/>
            <person name="Casaregola S."/>
            <person name="Neuveglise C."/>
            <person name="Fairhead C."/>
            <person name="Marck C."/>
            <person name="Cruz J.A."/>
            <person name="Straub M.L."/>
            <person name="Kugler V."/>
            <person name="Sacerdot C."/>
            <person name="Uzunov Z."/>
            <person name="Thierry A."/>
            <person name="Weiss S."/>
            <person name="Bleykasten C."/>
            <person name="De Montigny J."/>
            <person name="Jacques N."/>
            <person name="Jung P."/>
            <person name="Lemaire M."/>
            <person name="Mallet S."/>
            <person name="Morel G."/>
            <person name="Richard G.F."/>
            <person name="Sarkar A."/>
            <person name="Savel G."/>
            <person name="Schacherer J."/>
            <person name="Seret M.L."/>
            <person name="Talla E."/>
            <person name="Samson G."/>
            <person name="Jubin C."/>
            <person name="Poulain J."/>
            <person name="Vacherie B."/>
            <person name="Barbe V."/>
            <person name="Pelletier E."/>
            <person name="Sherman D.J."/>
            <person name="Westhof E."/>
            <person name="Weissenbach J."/>
            <person name="Baret P.V."/>
            <person name="Wincker P."/>
            <person name="Gaillardin C."/>
            <person name="Dujon B."/>
            <person name="Souciet J.L."/>
        </authorList>
    </citation>
    <scope>NUCLEOTIDE SEQUENCE [LARGE SCALE GENOMIC DNA]</scope>
    <source>
        <strain evidence="11">ATCC MYA-4447 / BCRC 22081 / CBS 7064 / NBRC 10061 / NRRL Y-12695</strain>
    </source>
</reference>
<dbReference type="GO" id="GO:0016236">
    <property type="term" value="P:macroautophagy"/>
    <property type="evidence" value="ECO:0007669"/>
    <property type="project" value="TreeGrafter"/>
</dbReference>
<dbReference type="GO" id="GO:0005741">
    <property type="term" value="C:mitochondrial outer membrane"/>
    <property type="evidence" value="ECO:0007669"/>
    <property type="project" value="TreeGrafter"/>
</dbReference>
<feature type="compositionally biased region" description="Basic and acidic residues" evidence="6">
    <location>
        <begin position="128"/>
        <end position="141"/>
    </location>
</feature>
<dbReference type="PANTHER" id="PTHR37278">
    <property type="entry name" value="AUTOPHAGY-RELATED PROTEIN 33-RELATED"/>
    <property type="match status" value="1"/>
</dbReference>
<evidence type="ECO:0000256" key="5">
    <source>
        <dbReference type="ARBA" id="ARBA00038013"/>
    </source>
</evidence>
<evidence type="ECO:0000256" key="6">
    <source>
        <dbReference type="SAM" id="MobiDB-lite"/>
    </source>
</evidence>
<protein>
    <submittedName>
        <fullName evidence="10">Piso0_004053 protein</fullName>
    </submittedName>
</protein>
<feature type="transmembrane region" description="Helical" evidence="7">
    <location>
        <begin position="93"/>
        <end position="112"/>
    </location>
</feature>
<feature type="chain" id="PRO_5007664810" evidence="8">
    <location>
        <begin position="26"/>
        <end position="245"/>
    </location>
</feature>
<dbReference type="InParanoid" id="G8Y7C8"/>
<keyword evidence="11" id="KW-1185">Reference proteome</keyword>
<accession>G8Y7C8</accession>
<dbReference type="InterPro" id="IPR051668">
    <property type="entry name" value="ATG33"/>
</dbReference>
<keyword evidence="4 7" id="KW-0472">Membrane</keyword>
<dbReference type="Proteomes" id="UP000005222">
    <property type="component" value="Chromosome L"/>
</dbReference>
<dbReference type="eggNOG" id="ENOG502S77Q">
    <property type="taxonomic scope" value="Eukaryota"/>
</dbReference>
<dbReference type="EMBL" id="FO082048">
    <property type="protein sequence ID" value="CCE84508.1"/>
    <property type="molecule type" value="Genomic_DNA"/>
</dbReference>
<dbReference type="PANTHER" id="PTHR37278:SF1">
    <property type="entry name" value="AUTOPHAGY-RELATED PROTEIN 33-RELATED"/>
    <property type="match status" value="1"/>
</dbReference>
<feature type="transmembrane region" description="Helical" evidence="7">
    <location>
        <begin position="220"/>
        <end position="244"/>
    </location>
</feature>
<dbReference type="HOGENOM" id="CLU_1137973_0_0_1"/>
<keyword evidence="8" id="KW-0732">Signal</keyword>
<gene>
    <name evidence="10" type="primary">Piso0_004053</name>
    <name evidence="9" type="ORF">GNLVRS01_PISO0K08414g</name>
    <name evidence="10" type="ORF">GNLVRS01_PISO0L08415g</name>
</gene>